<feature type="compositionally biased region" description="Low complexity" evidence="2">
    <location>
        <begin position="69"/>
        <end position="80"/>
    </location>
</feature>
<reference evidence="5" key="5">
    <citation type="submission" date="2015-06" db="UniProtKB">
        <authorList>
            <consortium name="EnsemblFungi"/>
        </authorList>
    </citation>
    <scope>IDENTIFICATION</scope>
    <source>
        <strain evidence="5">ATCC 64411</strain>
    </source>
</reference>
<reference evidence="4" key="3">
    <citation type="submission" date="2011-03" db="EMBL/GenBank/DDBJ databases">
        <title>Annotation of Magnaporthe poae ATCC 64411.</title>
        <authorList>
            <person name="Ma L.-J."/>
            <person name="Dead R."/>
            <person name="Young S.K."/>
            <person name="Zeng Q."/>
            <person name="Gargeya S."/>
            <person name="Fitzgerald M."/>
            <person name="Haas B."/>
            <person name="Abouelleil A."/>
            <person name="Alvarado L."/>
            <person name="Arachchi H.M."/>
            <person name="Berlin A."/>
            <person name="Brown A."/>
            <person name="Chapman S.B."/>
            <person name="Chen Z."/>
            <person name="Dunbar C."/>
            <person name="Freedman E."/>
            <person name="Gearin G."/>
            <person name="Gellesch M."/>
            <person name="Goldberg J."/>
            <person name="Griggs A."/>
            <person name="Gujja S."/>
            <person name="Heiman D."/>
            <person name="Howarth C."/>
            <person name="Larson L."/>
            <person name="Lui A."/>
            <person name="MacDonald P.J.P."/>
            <person name="Mehta T."/>
            <person name="Montmayeur A."/>
            <person name="Murphy C."/>
            <person name="Neiman D."/>
            <person name="Pearson M."/>
            <person name="Priest M."/>
            <person name="Roberts A."/>
            <person name="Saif S."/>
            <person name="Shea T."/>
            <person name="Shenoy N."/>
            <person name="Sisk P."/>
            <person name="Stolte C."/>
            <person name="Sykes S."/>
            <person name="Yandava C."/>
            <person name="Wortman J."/>
            <person name="Nusbaum C."/>
            <person name="Birren B."/>
        </authorList>
    </citation>
    <scope>NUCLEOTIDE SEQUENCE</scope>
    <source>
        <strain evidence="4">ATCC 64411</strain>
    </source>
</reference>
<dbReference type="GO" id="GO:0000981">
    <property type="term" value="F:DNA-binding transcription factor activity, RNA polymerase II-specific"/>
    <property type="evidence" value="ECO:0007669"/>
    <property type="project" value="InterPro"/>
</dbReference>
<evidence type="ECO:0000313" key="6">
    <source>
        <dbReference type="Proteomes" id="UP000011715"/>
    </source>
</evidence>
<evidence type="ECO:0000256" key="2">
    <source>
        <dbReference type="SAM" id="MobiDB-lite"/>
    </source>
</evidence>
<dbReference type="AlphaFoldDB" id="A0A0C4EA83"/>
<reference evidence="4" key="1">
    <citation type="submission" date="2010-05" db="EMBL/GenBank/DDBJ databases">
        <title>The Genome Sequence of Magnaporthe poae strain ATCC 64411.</title>
        <authorList>
            <consortium name="The Broad Institute Genome Sequencing Platform"/>
            <consortium name="Broad Institute Genome Sequencing Center for Infectious Disease"/>
            <person name="Ma L.-J."/>
            <person name="Dead R."/>
            <person name="Young S."/>
            <person name="Zeng Q."/>
            <person name="Koehrsen M."/>
            <person name="Alvarado L."/>
            <person name="Berlin A."/>
            <person name="Chapman S.B."/>
            <person name="Chen Z."/>
            <person name="Freedman E."/>
            <person name="Gellesch M."/>
            <person name="Goldberg J."/>
            <person name="Griggs A."/>
            <person name="Gujja S."/>
            <person name="Heilman E.R."/>
            <person name="Heiman D."/>
            <person name="Hepburn T."/>
            <person name="Howarth C."/>
            <person name="Jen D."/>
            <person name="Larson L."/>
            <person name="Mehta T."/>
            <person name="Neiman D."/>
            <person name="Pearson M."/>
            <person name="Roberts A."/>
            <person name="Saif S."/>
            <person name="Shea T."/>
            <person name="Shenoy N."/>
            <person name="Sisk P."/>
            <person name="Stolte C."/>
            <person name="Sykes S."/>
            <person name="Walk T."/>
            <person name="White J."/>
            <person name="Yandava C."/>
            <person name="Haas B."/>
            <person name="Nusbaum C."/>
            <person name="Birren B."/>
        </authorList>
    </citation>
    <scope>NUCLEOTIDE SEQUENCE</scope>
    <source>
        <strain evidence="4">ATCC 64411</strain>
    </source>
</reference>
<keyword evidence="6" id="KW-1185">Reference proteome</keyword>
<dbReference type="EnsemblFungi" id="MAPG_09542T0">
    <property type="protein sequence ID" value="MAPG_09542T0"/>
    <property type="gene ID" value="MAPG_09542"/>
</dbReference>
<dbReference type="OrthoDB" id="4216928at2759"/>
<dbReference type="CDD" id="cd00067">
    <property type="entry name" value="GAL4"/>
    <property type="match status" value="1"/>
</dbReference>
<dbReference type="Pfam" id="PF00172">
    <property type="entry name" value="Zn_clus"/>
    <property type="match status" value="1"/>
</dbReference>
<dbReference type="OMA" id="PYMSETE"/>
<dbReference type="EMBL" id="ADBL01002439">
    <property type="status" value="NOT_ANNOTATED_CDS"/>
    <property type="molecule type" value="Genomic_DNA"/>
</dbReference>
<feature type="region of interest" description="Disordered" evidence="2">
    <location>
        <begin position="355"/>
        <end position="384"/>
    </location>
</feature>
<evidence type="ECO:0000313" key="4">
    <source>
        <dbReference type="EMBL" id="KLU91017.1"/>
    </source>
</evidence>
<dbReference type="InterPro" id="IPR001138">
    <property type="entry name" value="Zn2Cys6_DnaBD"/>
</dbReference>
<name>A0A0C4EA83_MAGP6</name>
<dbReference type="PROSITE" id="PS50048">
    <property type="entry name" value="ZN2_CY6_FUNGAL_2"/>
    <property type="match status" value="1"/>
</dbReference>
<dbReference type="EMBL" id="GL876976">
    <property type="protein sequence ID" value="KLU91017.1"/>
    <property type="molecule type" value="Genomic_DNA"/>
</dbReference>
<dbReference type="Proteomes" id="UP000011715">
    <property type="component" value="Unassembled WGS sequence"/>
</dbReference>
<dbReference type="EMBL" id="ADBL01002440">
    <property type="status" value="NOT_ANNOTATED_CDS"/>
    <property type="molecule type" value="Genomic_DNA"/>
</dbReference>
<dbReference type="eggNOG" id="ENOG502S073">
    <property type="taxonomic scope" value="Eukaryota"/>
</dbReference>
<gene>
    <name evidence="4" type="ORF">MAPG_09542</name>
</gene>
<feature type="domain" description="Zn(2)-C6 fungal-type" evidence="3">
    <location>
        <begin position="19"/>
        <end position="49"/>
    </location>
</feature>
<dbReference type="Gene3D" id="4.10.240.10">
    <property type="entry name" value="Zn(2)-C6 fungal-type DNA-binding domain"/>
    <property type="match status" value="1"/>
</dbReference>
<sequence>MSISLSALERDNPPPRRKSCAACIKSKRRCDVGFPTCQRCLHRQIECVYELASGPLRTDRPARQRRQQAAKQAGGVAAAPSCPAVTPQPGEKTPQVTSLETVGDLLPWDDLTSFGSPLPPFDPFSTHAPSNTLTTASSTDTLLNTADPSEFTMFQDADSLLDSILMTPAPPAPKSLEVYRGSIQEVEMGTGRLQFDFPAYQTNLPGPPVPFSMSQIFRSRLNFAVEELRRAPKLFLETTGTPWMHPLLYRDYMPPVIEDVYSACALFAAKNSTNGDLIMRSIDYRVAALVATPLANDAPLNEILARAQALILYQSMYLLDEKLSQLSSRTVSAPAATALEEVTYRLLDKVMEGLTQGQPHPHQSPATAVSSSSSSPSPADAARDDAPEAIAAAKTVQLQNTVPYMSETEHLPLSDMMDEAPPGLSHAGETACPIWPSVSPSSEASTSALLPAGDGASAFSNRQQKKSTCACVQFCGLFHSGSAVCAAIWASSEPGSGGVQRRRRCWFPPAPGQVCSLRMTKPGGRWGGWL</sequence>
<dbReference type="InterPro" id="IPR036864">
    <property type="entry name" value="Zn2-C6_fun-type_DNA-bd_sf"/>
</dbReference>
<proteinExistence type="predicted"/>
<evidence type="ECO:0000313" key="5">
    <source>
        <dbReference type="EnsemblFungi" id="MAPG_09542T0"/>
    </source>
</evidence>
<feature type="region of interest" description="Disordered" evidence="2">
    <location>
        <begin position="58"/>
        <end position="95"/>
    </location>
</feature>
<keyword evidence="1" id="KW-0539">Nucleus</keyword>
<reference evidence="6" key="2">
    <citation type="submission" date="2010-05" db="EMBL/GenBank/DDBJ databases">
        <title>The genome sequence of Magnaporthe poae strain ATCC 64411.</title>
        <authorList>
            <person name="Ma L.-J."/>
            <person name="Dead R."/>
            <person name="Young S."/>
            <person name="Zeng Q."/>
            <person name="Koehrsen M."/>
            <person name="Alvarado L."/>
            <person name="Berlin A."/>
            <person name="Chapman S.B."/>
            <person name="Chen Z."/>
            <person name="Freedman E."/>
            <person name="Gellesch M."/>
            <person name="Goldberg J."/>
            <person name="Griggs A."/>
            <person name="Gujja S."/>
            <person name="Heilman E.R."/>
            <person name="Heiman D."/>
            <person name="Hepburn T."/>
            <person name="Howarth C."/>
            <person name="Jen D."/>
            <person name="Larson L."/>
            <person name="Mehta T."/>
            <person name="Neiman D."/>
            <person name="Pearson M."/>
            <person name="Roberts A."/>
            <person name="Saif S."/>
            <person name="Shea T."/>
            <person name="Shenoy N."/>
            <person name="Sisk P."/>
            <person name="Stolte C."/>
            <person name="Sykes S."/>
            <person name="Walk T."/>
            <person name="White J."/>
            <person name="Yandava C."/>
            <person name="Haas B."/>
            <person name="Nusbaum C."/>
            <person name="Birren B."/>
        </authorList>
    </citation>
    <scope>NUCLEOTIDE SEQUENCE [LARGE SCALE GENOMIC DNA]</scope>
    <source>
        <strain evidence="6">ATCC 64411 / 73-15</strain>
    </source>
</reference>
<evidence type="ECO:0000256" key="1">
    <source>
        <dbReference type="ARBA" id="ARBA00023242"/>
    </source>
</evidence>
<dbReference type="SUPFAM" id="SSF57701">
    <property type="entry name" value="Zn2/Cys6 DNA-binding domain"/>
    <property type="match status" value="1"/>
</dbReference>
<reference evidence="5" key="4">
    <citation type="journal article" date="2015" name="G3 (Bethesda)">
        <title>Genome sequences of three phytopathogenic species of the Magnaporthaceae family of fungi.</title>
        <authorList>
            <person name="Okagaki L.H."/>
            <person name="Nunes C.C."/>
            <person name="Sailsbery J."/>
            <person name="Clay B."/>
            <person name="Brown D."/>
            <person name="John T."/>
            <person name="Oh Y."/>
            <person name="Young N."/>
            <person name="Fitzgerald M."/>
            <person name="Haas B.J."/>
            <person name="Zeng Q."/>
            <person name="Young S."/>
            <person name="Adiconis X."/>
            <person name="Fan L."/>
            <person name="Levin J.Z."/>
            <person name="Mitchell T.K."/>
            <person name="Okubara P.A."/>
            <person name="Farman M.L."/>
            <person name="Kohn L.M."/>
            <person name="Birren B."/>
            <person name="Ma L.-J."/>
            <person name="Dean R.A."/>
        </authorList>
    </citation>
    <scope>NUCLEOTIDE SEQUENCE</scope>
    <source>
        <strain evidence="5">ATCC 64411 / 73-15</strain>
    </source>
</reference>
<dbReference type="GO" id="GO:0008270">
    <property type="term" value="F:zinc ion binding"/>
    <property type="evidence" value="ECO:0007669"/>
    <property type="project" value="InterPro"/>
</dbReference>
<organism evidence="5 6">
    <name type="scientific">Magnaporthiopsis poae (strain ATCC 64411 / 73-15)</name>
    <name type="common">Kentucky bluegrass fungus</name>
    <name type="synonym">Magnaporthe poae</name>
    <dbReference type="NCBI Taxonomy" id="644358"/>
    <lineage>
        <taxon>Eukaryota</taxon>
        <taxon>Fungi</taxon>
        <taxon>Dikarya</taxon>
        <taxon>Ascomycota</taxon>
        <taxon>Pezizomycotina</taxon>
        <taxon>Sordariomycetes</taxon>
        <taxon>Sordariomycetidae</taxon>
        <taxon>Magnaporthales</taxon>
        <taxon>Magnaporthaceae</taxon>
        <taxon>Magnaporthiopsis</taxon>
    </lineage>
</organism>
<dbReference type="SMART" id="SM00066">
    <property type="entry name" value="GAL4"/>
    <property type="match status" value="1"/>
</dbReference>
<accession>A0A0C4EA83</accession>
<dbReference type="STRING" id="644358.A0A0C4EA83"/>
<protein>
    <recommendedName>
        <fullName evidence="3">Zn(2)-C6 fungal-type domain-containing protein</fullName>
    </recommendedName>
</protein>
<dbReference type="VEuPathDB" id="FungiDB:MAPG_09542"/>
<feature type="compositionally biased region" description="Low complexity" evidence="2">
    <location>
        <begin position="364"/>
        <end position="380"/>
    </location>
</feature>
<evidence type="ECO:0000259" key="3">
    <source>
        <dbReference type="PROSITE" id="PS50048"/>
    </source>
</evidence>